<keyword evidence="1" id="KW-0175">Coiled coil</keyword>
<protein>
    <submittedName>
        <fullName evidence="2">Uncharacterized protein</fullName>
    </submittedName>
</protein>
<comment type="caution">
    <text evidence="2">The sequence shown here is derived from an EMBL/GenBank/DDBJ whole genome shotgun (WGS) entry which is preliminary data.</text>
</comment>
<reference evidence="2" key="1">
    <citation type="submission" date="2022-03" db="EMBL/GenBank/DDBJ databases">
        <title>De novo assembled genomes of Belliella spp. (Cyclobacteriaceae) strains.</title>
        <authorList>
            <person name="Szabo A."/>
            <person name="Korponai K."/>
            <person name="Felfoldi T."/>
        </authorList>
    </citation>
    <scope>NUCLEOTIDE SEQUENCE</scope>
    <source>
        <strain evidence="2">DSM 107340</strain>
    </source>
</reference>
<evidence type="ECO:0000313" key="3">
    <source>
        <dbReference type="Proteomes" id="UP001165488"/>
    </source>
</evidence>
<proteinExistence type="predicted"/>
<gene>
    <name evidence="2" type="ORF">MM236_00820</name>
</gene>
<dbReference type="Proteomes" id="UP001165488">
    <property type="component" value="Unassembled WGS sequence"/>
</dbReference>
<feature type="coiled-coil region" evidence="1">
    <location>
        <begin position="78"/>
        <end position="105"/>
    </location>
</feature>
<dbReference type="RefSeq" id="WP_241273023.1">
    <property type="nucleotide sequence ID" value="NZ_JAKZGS010000001.1"/>
</dbReference>
<sequence>MEEEKINSLLDKILDFKKTLYAKTEKLWNIIEGFESLTWFDNLDEESLMLMNDLISSAKDLRMTLIRQYLLMDSLRKKSVAKDEIKAFKEALDELKVACEDLESVFFFLPEMPGFVETTKKLSLV</sequence>
<evidence type="ECO:0000256" key="1">
    <source>
        <dbReference type="SAM" id="Coils"/>
    </source>
</evidence>
<evidence type="ECO:0000313" key="2">
    <source>
        <dbReference type="EMBL" id="MCH7396502.1"/>
    </source>
</evidence>
<organism evidence="2 3">
    <name type="scientific">Belliella calami</name>
    <dbReference type="NCBI Taxonomy" id="2923436"/>
    <lineage>
        <taxon>Bacteria</taxon>
        <taxon>Pseudomonadati</taxon>
        <taxon>Bacteroidota</taxon>
        <taxon>Cytophagia</taxon>
        <taxon>Cytophagales</taxon>
        <taxon>Cyclobacteriaceae</taxon>
        <taxon>Belliella</taxon>
    </lineage>
</organism>
<dbReference type="EMBL" id="JAKZGS010000001">
    <property type="protein sequence ID" value="MCH7396502.1"/>
    <property type="molecule type" value="Genomic_DNA"/>
</dbReference>
<keyword evidence="3" id="KW-1185">Reference proteome</keyword>
<accession>A0ABS9UIR0</accession>
<name>A0ABS9UIR0_9BACT</name>